<gene>
    <name evidence="8" type="ORF">D9R14_20855</name>
</gene>
<keyword evidence="3" id="KW-1003">Cell membrane</keyword>
<comment type="caution">
    <text evidence="8">The sequence shown here is derived from an EMBL/GenBank/DDBJ whole genome shotgun (WGS) entry which is preliminary data.</text>
</comment>
<feature type="transmembrane region" description="Helical" evidence="7">
    <location>
        <begin position="467"/>
        <end position="485"/>
    </location>
</feature>
<dbReference type="PANTHER" id="PTHR30043:SF1">
    <property type="entry name" value="ABC TRANSPORT SYSTEM PERMEASE PROTEIN P69"/>
    <property type="match status" value="1"/>
</dbReference>
<dbReference type="GO" id="GO:0005886">
    <property type="term" value="C:plasma membrane"/>
    <property type="evidence" value="ECO:0007669"/>
    <property type="project" value="UniProtKB-SubCell"/>
</dbReference>
<feature type="transmembrane region" description="Helical" evidence="7">
    <location>
        <begin position="59"/>
        <end position="86"/>
    </location>
</feature>
<keyword evidence="9" id="KW-1185">Reference proteome</keyword>
<dbReference type="PANTHER" id="PTHR30043">
    <property type="entry name" value="PHOSPHONATES TRANSPORT SYSTEM PERMEASE PROTEIN"/>
    <property type="match status" value="1"/>
</dbReference>
<protein>
    <submittedName>
        <fullName evidence="8">ABC transporter permease</fullName>
    </submittedName>
</protein>
<sequence>MPPRRLALTRGNVCLLFVGIAVVLVPFADLAVANANPWAALSKFAAGFLAPDFAAVSDLGRAVLLTLAFAVAGVALGGAAGFALALASRSRGVRGLATTLRSIHELFWALLLMQPFGPSALTGVLAIALPYAGIFAKVYGEMLEEADRRPADVLPKGTGAVSAFLYARLPLALAPMKVYGLYRVECGIRSSAVIGFVGLPTLGFELDSFFRQGEYGAVAAILLTYYLLIGTIRWWMRAKLLPLYFAAALAVLLSLGTVSPDWANVVRVFTVDIVPAPLRGADLFAPATWAALAAWLKIVLVDQAAPGLVATFVVTQLTLVVMGIVALGGFALLVRNVVGRIGARAGHVVLVVLRSTPEYMLAYLALQVLGPSMLPAVIALGLHNGAIIAHLLGREGERLSQTLRPDAPRGLDLYGYELVPRLFGPFLAYACYRWEIVMRESAIVGILGVATLGFFIDSAIAEIRLDRALVLIAVTVAATAAIDFVSRRIRAGLALGAFGGVAAQRFPAR</sequence>
<dbReference type="SUPFAM" id="SSF161098">
    <property type="entry name" value="MetI-like"/>
    <property type="match status" value="2"/>
</dbReference>
<evidence type="ECO:0000256" key="5">
    <source>
        <dbReference type="ARBA" id="ARBA00022989"/>
    </source>
</evidence>
<feature type="transmembrane region" description="Helical" evidence="7">
    <location>
        <begin position="308"/>
        <end position="333"/>
    </location>
</feature>
<organism evidence="8 9">
    <name type="scientific">Xanthobacter tagetidis</name>
    <dbReference type="NCBI Taxonomy" id="60216"/>
    <lineage>
        <taxon>Bacteria</taxon>
        <taxon>Pseudomonadati</taxon>
        <taxon>Pseudomonadota</taxon>
        <taxon>Alphaproteobacteria</taxon>
        <taxon>Hyphomicrobiales</taxon>
        <taxon>Xanthobacteraceae</taxon>
        <taxon>Xanthobacter</taxon>
    </lineage>
</organism>
<reference evidence="8 9" key="1">
    <citation type="submission" date="2018-10" db="EMBL/GenBank/DDBJ databases">
        <title>Xanthobacter tagetidis genome sequencing and assembly.</title>
        <authorList>
            <person name="Maclea K.S."/>
            <person name="Goen A.E."/>
            <person name="Fatima S.A."/>
        </authorList>
    </citation>
    <scope>NUCLEOTIDE SEQUENCE [LARGE SCALE GENOMIC DNA]</scope>
    <source>
        <strain evidence="8 9">ATCC 700314</strain>
    </source>
</reference>
<feature type="transmembrane region" description="Helical" evidence="7">
    <location>
        <begin position="215"/>
        <end position="236"/>
    </location>
</feature>
<evidence type="ECO:0000313" key="8">
    <source>
        <dbReference type="EMBL" id="RLP73304.1"/>
    </source>
</evidence>
<proteinExistence type="predicted"/>
<evidence type="ECO:0000256" key="6">
    <source>
        <dbReference type="ARBA" id="ARBA00023136"/>
    </source>
</evidence>
<evidence type="ECO:0000256" key="4">
    <source>
        <dbReference type="ARBA" id="ARBA00022692"/>
    </source>
</evidence>
<comment type="subcellular location">
    <subcellularLocation>
        <location evidence="1">Cell membrane</location>
        <topology evidence="1">Multi-pass membrane protein</topology>
    </subcellularLocation>
</comment>
<dbReference type="Proteomes" id="UP000269692">
    <property type="component" value="Unassembled WGS sequence"/>
</dbReference>
<keyword evidence="5 7" id="KW-1133">Transmembrane helix</keyword>
<evidence type="ECO:0000313" key="9">
    <source>
        <dbReference type="Proteomes" id="UP000269692"/>
    </source>
</evidence>
<accession>A0A3L6ZZR7</accession>
<feature type="transmembrane region" description="Helical" evidence="7">
    <location>
        <begin position="106"/>
        <end position="133"/>
    </location>
</feature>
<dbReference type="InterPro" id="IPR035906">
    <property type="entry name" value="MetI-like_sf"/>
</dbReference>
<evidence type="ECO:0000256" key="3">
    <source>
        <dbReference type="ARBA" id="ARBA00022475"/>
    </source>
</evidence>
<feature type="transmembrane region" description="Helical" evidence="7">
    <location>
        <begin position="243"/>
        <end position="263"/>
    </location>
</feature>
<keyword evidence="6 7" id="KW-0472">Membrane</keyword>
<dbReference type="AlphaFoldDB" id="A0A3L6ZZR7"/>
<evidence type="ECO:0000256" key="2">
    <source>
        <dbReference type="ARBA" id="ARBA00022448"/>
    </source>
</evidence>
<name>A0A3L6ZZR7_9HYPH</name>
<feature type="transmembrane region" description="Helical" evidence="7">
    <location>
        <begin position="442"/>
        <end position="461"/>
    </location>
</feature>
<evidence type="ECO:0000256" key="1">
    <source>
        <dbReference type="ARBA" id="ARBA00004651"/>
    </source>
</evidence>
<dbReference type="OrthoDB" id="7808588at2"/>
<keyword evidence="2" id="KW-0813">Transport</keyword>
<keyword evidence="4 7" id="KW-0812">Transmembrane</keyword>
<dbReference type="Gene3D" id="1.10.3720.10">
    <property type="entry name" value="MetI-like"/>
    <property type="match status" value="2"/>
</dbReference>
<dbReference type="EMBL" id="RCTF01000023">
    <property type="protein sequence ID" value="RLP73304.1"/>
    <property type="molecule type" value="Genomic_DNA"/>
</dbReference>
<evidence type="ECO:0000256" key="7">
    <source>
        <dbReference type="SAM" id="Phobius"/>
    </source>
</evidence>